<keyword evidence="1" id="KW-0472">Membrane</keyword>
<sequence length="178" mass="20039">MPITPFHHPIAYFILKINKRLSLPGLIVGCMFPDLEIPFITLIIGIQGPNRMVLHSLLGSATMGTFLAVIVTTRVYPFLVSSLFHVDKKKIKNKCKLSILLIFSVLVGNISHVLLDVTNHPYNPIFWPFRSAIETTSPIYFALGPTFGSLWIQIIMGSLLVILIFIKRKHLFEELLVG</sequence>
<comment type="caution">
    <text evidence="2">The sequence shown here is derived from an EMBL/GenBank/DDBJ whole genome shotgun (WGS) entry which is preliminary data.</text>
</comment>
<proteinExistence type="predicted"/>
<dbReference type="Proteomes" id="UP000037237">
    <property type="component" value="Unassembled WGS sequence"/>
</dbReference>
<feature type="transmembrane region" description="Helical" evidence="1">
    <location>
        <begin position="52"/>
        <end position="76"/>
    </location>
</feature>
<keyword evidence="1" id="KW-0812">Transmembrane</keyword>
<evidence type="ECO:0000256" key="1">
    <source>
        <dbReference type="SAM" id="Phobius"/>
    </source>
</evidence>
<reference evidence="2 3" key="1">
    <citation type="submission" date="2015-06" db="EMBL/GenBank/DDBJ databases">
        <title>New insights into the roles of widespread benthic archaea in carbon and nitrogen cycling.</title>
        <authorList>
            <person name="Lazar C.S."/>
            <person name="Baker B.J."/>
            <person name="Seitz K.W."/>
            <person name="Hyde A.S."/>
            <person name="Dick G.J."/>
            <person name="Hinrichs K.-U."/>
            <person name="Teske A.P."/>
        </authorList>
    </citation>
    <scope>NUCLEOTIDE SEQUENCE [LARGE SCALE GENOMIC DNA]</scope>
    <source>
        <strain evidence="2">SG8-32-1</strain>
    </source>
</reference>
<name>A0A0M0BNH6_9ARCH</name>
<evidence type="ECO:0000313" key="3">
    <source>
        <dbReference type="Proteomes" id="UP000037237"/>
    </source>
</evidence>
<feature type="transmembrane region" description="Helical" evidence="1">
    <location>
        <begin position="139"/>
        <end position="166"/>
    </location>
</feature>
<organism evidence="2 3">
    <name type="scientific">miscellaneous Crenarchaeota group-1 archaeon SG8-32-1</name>
    <dbReference type="NCBI Taxonomy" id="1685124"/>
    <lineage>
        <taxon>Archaea</taxon>
        <taxon>Candidatus Bathyarchaeota</taxon>
        <taxon>MCG-1</taxon>
    </lineage>
</organism>
<keyword evidence="1" id="KW-1133">Transmembrane helix</keyword>
<evidence type="ECO:0000313" key="2">
    <source>
        <dbReference type="EMBL" id="KON29881.1"/>
    </source>
</evidence>
<feature type="transmembrane region" description="Helical" evidence="1">
    <location>
        <begin position="97"/>
        <end position="115"/>
    </location>
</feature>
<protein>
    <recommendedName>
        <fullName evidence="4">DUF4184 family protein</fullName>
    </recommendedName>
</protein>
<dbReference type="EMBL" id="LFWU01000141">
    <property type="protein sequence ID" value="KON29881.1"/>
    <property type="molecule type" value="Genomic_DNA"/>
</dbReference>
<feature type="transmembrane region" description="Helical" evidence="1">
    <location>
        <begin position="21"/>
        <end position="46"/>
    </location>
</feature>
<gene>
    <name evidence="2" type="ORF">AC477_05445</name>
</gene>
<dbReference type="Pfam" id="PF13803">
    <property type="entry name" value="DUF4184"/>
    <property type="match status" value="1"/>
</dbReference>
<dbReference type="AlphaFoldDB" id="A0A0M0BNH6"/>
<dbReference type="InterPro" id="IPR025238">
    <property type="entry name" value="DUF4184"/>
</dbReference>
<accession>A0A0M0BNH6</accession>
<evidence type="ECO:0008006" key="4">
    <source>
        <dbReference type="Google" id="ProtNLM"/>
    </source>
</evidence>